<evidence type="ECO:0008006" key="4">
    <source>
        <dbReference type="Google" id="ProtNLM"/>
    </source>
</evidence>
<dbReference type="VEuPathDB" id="VectorBase:GAUT026882"/>
<organism evidence="2 3">
    <name type="scientific">Glossina austeni</name>
    <name type="common">Savannah tsetse fly</name>
    <dbReference type="NCBI Taxonomy" id="7395"/>
    <lineage>
        <taxon>Eukaryota</taxon>
        <taxon>Metazoa</taxon>
        <taxon>Ecdysozoa</taxon>
        <taxon>Arthropoda</taxon>
        <taxon>Hexapoda</taxon>
        <taxon>Insecta</taxon>
        <taxon>Pterygota</taxon>
        <taxon>Neoptera</taxon>
        <taxon>Endopterygota</taxon>
        <taxon>Diptera</taxon>
        <taxon>Brachycera</taxon>
        <taxon>Muscomorpha</taxon>
        <taxon>Hippoboscoidea</taxon>
        <taxon>Glossinidae</taxon>
        <taxon>Glossina</taxon>
    </lineage>
</organism>
<keyword evidence="1" id="KW-0732">Signal</keyword>
<evidence type="ECO:0000256" key="1">
    <source>
        <dbReference type="SAM" id="SignalP"/>
    </source>
</evidence>
<protein>
    <recommendedName>
        <fullName evidence="4">Secreted protein</fullName>
    </recommendedName>
</protein>
<dbReference type="Proteomes" id="UP000078200">
    <property type="component" value="Unassembled WGS sequence"/>
</dbReference>
<evidence type="ECO:0000313" key="3">
    <source>
        <dbReference type="Proteomes" id="UP000078200"/>
    </source>
</evidence>
<evidence type="ECO:0000313" key="2">
    <source>
        <dbReference type="EnsemblMetazoa" id="GAUT026882-PA"/>
    </source>
</evidence>
<name>A0A1A9V5S6_GLOAU</name>
<dbReference type="EnsemblMetazoa" id="GAUT026882-RA">
    <property type="protein sequence ID" value="GAUT026882-PA"/>
    <property type="gene ID" value="GAUT026882"/>
</dbReference>
<sequence>MHLNAQLPQLNLFIFSLAFTTTDSTSTAGSNKTNFATGRCAPFHCGGFANMLMITATARPAFRMGLSIRPPPATIPTIARLAEGTTFLAPDGSFTRVFFVSVLCAITVAKSATENLLNV</sequence>
<reference evidence="2" key="1">
    <citation type="submission" date="2020-05" db="UniProtKB">
        <authorList>
            <consortium name="EnsemblMetazoa"/>
        </authorList>
    </citation>
    <scope>IDENTIFICATION</scope>
    <source>
        <strain evidence="2">TTRI</strain>
    </source>
</reference>
<feature type="chain" id="PRO_5008399046" description="Secreted protein" evidence="1">
    <location>
        <begin position="25"/>
        <end position="119"/>
    </location>
</feature>
<dbReference type="AlphaFoldDB" id="A0A1A9V5S6"/>
<proteinExistence type="predicted"/>
<accession>A0A1A9V5S6</accession>
<feature type="signal peptide" evidence="1">
    <location>
        <begin position="1"/>
        <end position="24"/>
    </location>
</feature>
<keyword evidence="3" id="KW-1185">Reference proteome</keyword>